<organism evidence="2 3">
    <name type="scientific">Solanum stoloniferum</name>
    <dbReference type="NCBI Taxonomy" id="62892"/>
    <lineage>
        <taxon>Eukaryota</taxon>
        <taxon>Viridiplantae</taxon>
        <taxon>Streptophyta</taxon>
        <taxon>Embryophyta</taxon>
        <taxon>Tracheophyta</taxon>
        <taxon>Spermatophyta</taxon>
        <taxon>Magnoliopsida</taxon>
        <taxon>eudicotyledons</taxon>
        <taxon>Gunneridae</taxon>
        <taxon>Pentapetalae</taxon>
        <taxon>asterids</taxon>
        <taxon>lamiids</taxon>
        <taxon>Solanales</taxon>
        <taxon>Solanaceae</taxon>
        <taxon>Solanoideae</taxon>
        <taxon>Solaneae</taxon>
        <taxon>Solanum</taxon>
    </lineage>
</organism>
<comment type="caution">
    <text evidence="2">The sequence shown here is derived from an EMBL/GenBank/DDBJ whole genome shotgun (WGS) entry which is preliminary data.</text>
</comment>
<dbReference type="InterPro" id="IPR012337">
    <property type="entry name" value="RNaseH-like_sf"/>
</dbReference>
<dbReference type="Proteomes" id="UP001627284">
    <property type="component" value="Unassembled WGS sequence"/>
</dbReference>
<sequence length="111" mass="12425">MRVTSSLTAELWAIHRGLILAKNYDLKKVIIETDSNEALKCLCQMVNVSESHPDRIVIEECKSLISELGIVLIHTLRQGNNCADHLTTLGRIEEEMGNNRSPTTFRATFAS</sequence>
<proteinExistence type="predicted"/>
<dbReference type="Gene3D" id="3.30.420.10">
    <property type="entry name" value="Ribonuclease H-like superfamily/Ribonuclease H"/>
    <property type="match status" value="1"/>
</dbReference>
<dbReference type="EMBL" id="JBJKTR010000023">
    <property type="protein sequence ID" value="KAL3323417.1"/>
    <property type="molecule type" value="Genomic_DNA"/>
</dbReference>
<dbReference type="InterPro" id="IPR002156">
    <property type="entry name" value="RNaseH_domain"/>
</dbReference>
<name>A0ABD2QV39_9SOLN</name>
<evidence type="ECO:0000313" key="2">
    <source>
        <dbReference type="EMBL" id="KAL3323417.1"/>
    </source>
</evidence>
<reference evidence="2 3" key="1">
    <citation type="submission" date="2024-05" db="EMBL/GenBank/DDBJ databases">
        <title>De novo assembly of an allotetraploid wild potato.</title>
        <authorList>
            <person name="Hosaka A.J."/>
        </authorList>
    </citation>
    <scope>NUCLEOTIDE SEQUENCE [LARGE SCALE GENOMIC DNA]</scope>
    <source>
        <tissue evidence="2">Young leaves</tissue>
    </source>
</reference>
<keyword evidence="3" id="KW-1185">Reference proteome</keyword>
<dbReference type="CDD" id="cd06222">
    <property type="entry name" value="RNase_H_like"/>
    <property type="match status" value="1"/>
</dbReference>
<dbReference type="InterPro" id="IPR036397">
    <property type="entry name" value="RNaseH_sf"/>
</dbReference>
<dbReference type="PANTHER" id="PTHR47723:SF19">
    <property type="entry name" value="POLYNUCLEOTIDYL TRANSFERASE, RIBONUCLEASE H-LIKE SUPERFAMILY PROTEIN"/>
    <property type="match status" value="1"/>
</dbReference>
<dbReference type="Pfam" id="PF13456">
    <property type="entry name" value="RVT_3"/>
    <property type="match status" value="1"/>
</dbReference>
<gene>
    <name evidence="2" type="ORF">AABB24_037851</name>
</gene>
<feature type="domain" description="RNase H type-1" evidence="1">
    <location>
        <begin position="4"/>
        <end position="87"/>
    </location>
</feature>
<dbReference type="InterPro" id="IPR053151">
    <property type="entry name" value="RNase_H-like"/>
</dbReference>
<evidence type="ECO:0000259" key="1">
    <source>
        <dbReference type="Pfam" id="PF13456"/>
    </source>
</evidence>
<protein>
    <recommendedName>
        <fullName evidence="1">RNase H type-1 domain-containing protein</fullName>
    </recommendedName>
</protein>
<evidence type="ECO:0000313" key="3">
    <source>
        <dbReference type="Proteomes" id="UP001627284"/>
    </source>
</evidence>
<accession>A0ABD2QV39</accession>
<dbReference type="PANTHER" id="PTHR47723">
    <property type="entry name" value="OS05G0353850 PROTEIN"/>
    <property type="match status" value="1"/>
</dbReference>
<dbReference type="InterPro" id="IPR044730">
    <property type="entry name" value="RNase_H-like_dom_plant"/>
</dbReference>
<dbReference type="SUPFAM" id="SSF53098">
    <property type="entry name" value="Ribonuclease H-like"/>
    <property type="match status" value="1"/>
</dbReference>
<dbReference type="AlphaFoldDB" id="A0ABD2QV39"/>